<evidence type="ECO:0000313" key="2">
    <source>
        <dbReference type="EMBL" id="CAE6925375.1"/>
    </source>
</evidence>
<dbReference type="InterPro" id="IPR036188">
    <property type="entry name" value="FAD/NAD-bd_sf"/>
</dbReference>
<dbReference type="PANTHER" id="PTHR42923">
    <property type="entry name" value="PROTOPORPHYRINOGEN OXIDASE"/>
    <property type="match status" value="1"/>
</dbReference>
<dbReference type="Proteomes" id="UP000675121">
    <property type="component" value="Unassembled WGS sequence"/>
</dbReference>
<evidence type="ECO:0000313" key="3">
    <source>
        <dbReference type="Proteomes" id="UP000675121"/>
    </source>
</evidence>
<feature type="domain" description="Amine oxidase" evidence="1">
    <location>
        <begin position="23"/>
        <end position="277"/>
    </location>
</feature>
<protein>
    <recommendedName>
        <fullName evidence="1">Amine oxidase domain-containing protein</fullName>
    </recommendedName>
</protein>
<dbReference type="SUPFAM" id="SSF51905">
    <property type="entry name" value="FAD/NAD(P)-binding domain"/>
    <property type="match status" value="1"/>
</dbReference>
<dbReference type="InterPro" id="IPR050464">
    <property type="entry name" value="Zeta_carotene_desat/Oxidored"/>
</dbReference>
<dbReference type="AlphaFoldDB" id="A0A9N8R159"/>
<dbReference type="Gene3D" id="3.30.70.1990">
    <property type="match status" value="1"/>
</dbReference>
<dbReference type="EMBL" id="CAJNAS010000013">
    <property type="protein sequence ID" value="CAE6925375.1"/>
    <property type="molecule type" value="Genomic_DNA"/>
</dbReference>
<name>A0A9N8R159_9BURK</name>
<dbReference type="FunFam" id="1.10.405.20:FF:000001">
    <property type="entry name" value="Amine oxidase"/>
    <property type="match status" value="1"/>
</dbReference>
<sequence>MTHPAPTSRLPRGSRVAVIGAGISGLASAYLLARNHQVTLFESAGYVGGHTNTVDVTLEGHTHPVDTGFLVFNDRTYPNLIALFAELGVESHPSEMTFSVSLDAGRLEWAGTSLNTVFAQRRNLFSPTFIGMLRDIMRFNSSAQSNLELAMETRASMGELLTAGGYGGAFQRHYLLPMAAAIWSSATADILAFPATTFLRFCLNHALLQVNRRPQWKTVVGGGREYVRRIVGTLDDVRVGTAVRGVRRDADGVDVFTDKGTERFDALVLATHAPTSLRLLGNDADQDERSLLSAVRCQPNVAVLHTDTNLLPRRQRVWSAWNYLGSRSVDGTHPVCVSYLVNQLQPLPFRTPLVVTLNPVTQPAPGTELRRFVYDHPLFDLAAIDAQHRLPSLQGKRRTWFAGAWTGYGFHEDGLKSALRVAADFDASPTWAKL</sequence>
<dbReference type="PANTHER" id="PTHR42923:SF17">
    <property type="entry name" value="AMINE OXIDASE DOMAIN-CONTAINING PROTEIN"/>
    <property type="match status" value="1"/>
</dbReference>
<accession>A0A9N8R159</accession>
<dbReference type="Pfam" id="PF01593">
    <property type="entry name" value="Amino_oxidase"/>
    <property type="match status" value="1"/>
</dbReference>
<gene>
    <name evidence="2" type="ORF">R70211_04749</name>
</gene>
<dbReference type="Gene3D" id="1.10.405.20">
    <property type="match status" value="1"/>
</dbReference>
<dbReference type="RefSeq" id="WP_201074866.1">
    <property type="nucleotide sequence ID" value="NZ_CAJNAS010000013.1"/>
</dbReference>
<dbReference type="Gene3D" id="3.50.50.60">
    <property type="entry name" value="FAD/NAD(P)-binding domain"/>
    <property type="match status" value="1"/>
</dbReference>
<keyword evidence="3" id="KW-1185">Reference proteome</keyword>
<organism evidence="2 3">
    <name type="scientific">Paraburkholderia domus</name>
    <dbReference type="NCBI Taxonomy" id="2793075"/>
    <lineage>
        <taxon>Bacteria</taxon>
        <taxon>Pseudomonadati</taxon>
        <taxon>Pseudomonadota</taxon>
        <taxon>Betaproteobacteria</taxon>
        <taxon>Burkholderiales</taxon>
        <taxon>Burkholderiaceae</taxon>
        <taxon>Paraburkholderia</taxon>
    </lineage>
</organism>
<comment type="caution">
    <text evidence="2">The sequence shown here is derived from an EMBL/GenBank/DDBJ whole genome shotgun (WGS) entry which is preliminary data.</text>
</comment>
<evidence type="ECO:0000259" key="1">
    <source>
        <dbReference type="Pfam" id="PF01593"/>
    </source>
</evidence>
<reference evidence="2" key="1">
    <citation type="submission" date="2021-02" db="EMBL/GenBank/DDBJ databases">
        <authorList>
            <person name="Vanwijnsberghe S."/>
        </authorList>
    </citation>
    <scope>NUCLEOTIDE SEQUENCE</scope>
    <source>
        <strain evidence="2">R-70211</strain>
    </source>
</reference>
<proteinExistence type="predicted"/>
<dbReference type="InterPro" id="IPR002937">
    <property type="entry name" value="Amino_oxidase"/>
</dbReference>
<dbReference type="GO" id="GO:0016491">
    <property type="term" value="F:oxidoreductase activity"/>
    <property type="evidence" value="ECO:0007669"/>
    <property type="project" value="InterPro"/>
</dbReference>